<evidence type="ECO:0000313" key="4">
    <source>
        <dbReference type="Proteomes" id="UP000886520"/>
    </source>
</evidence>
<accession>A0A9D4V3F2</accession>
<dbReference type="InterPro" id="IPR019734">
    <property type="entry name" value="TPR_rpt"/>
</dbReference>
<keyword evidence="4" id="KW-1185">Reference proteome</keyword>
<evidence type="ECO:0000256" key="1">
    <source>
        <dbReference type="PROSITE-ProRule" id="PRU00339"/>
    </source>
</evidence>
<dbReference type="PANTHER" id="PTHR47459:SF1">
    <property type="entry name" value="KINESIN LIGHT CHAIN-RELATED"/>
    <property type="match status" value="1"/>
</dbReference>
<dbReference type="Pfam" id="PF13424">
    <property type="entry name" value="TPR_12"/>
    <property type="match status" value="3"/>
</dbReference>
<sequence length="649" mass="71747">MLFHSLSAKRRLLYVFSEALSWHPFTSRSGAHRALLTTIREGLDPHSANGESRFRACVIMEWDGRGFQASHCRSLSALAFQHTASDQLKTSKEASDQTQPLSHDPLSGVGDAGTPISTNSTLMFKSEEKALRGAFKETTQVKVVQESVQSLEDLVKELETSVPEGDPKIGALCLRLAQLCILKDEDPEKILLYGQRAMKILGTPEISLECATCLETIGFAHCKKGEFEKSVSYLERAAFILDKLKATLQEEEMGSLQFAVQALLGQANMSLGREEEALVNFQDALSVNEKVLDASDPNLGKSYHQIAQAFMRVQDLHKALALCLKAVPIYTKSYGPTSLQVAELRKLLSVIYYGLDEFENVLSEHEIVRPIFEGHGKSVEVASLDLAAGEALLCLDRYTKAISKLKDVIKQTAPVSHCHGQALVLLAKAYAYSKKVKGAKTHSKKALEVLRNKESSLEVGASSVELALVFRQLDETEQALSTFKTSLEIYKKYPSEQAAIAFIEGQIGLIYLSTGRTLEALPYLETCLASNAVGLKEKELLDVYNQLGGAYIQLGKLDQALAKFEAGRIIAEQSNFDKDPALISLYHSLASLYRTLGRFEDALSRQQQLVKLLKKTGPQTEIGLEDAEKRLEELLQEVDKSQQSRDKQN</sequence>
<organism evidence="3 4">
    <name type="scientific">Adiantum capillus-veneris</name>
    <name type="common">Maidenhair fern</name>
    <dbReference type="NCBI Taxonomy" id="13818"/>
    <lineage>
        <taxon>Eukaryota</taxon>
        <taxon>Viridiplantae</taxon>
        <taxon>Streptophyta</taxon>
        <taxon>Embryophyta</taxon>
        <taxon>Tracheophyta</taxon>
        <taxon>Polypodiopsida</taxon>
        <taxon>Polypodiidae</taxon>
        <taxon>Polypodiales</taxon>
        <taxon>Pteridineae</taxon>
        <taxon>Pteridaceae</taxon>
        <taxon>Vittarioideae</taxon>
        <taxon>Adiantum</taxon>
    </lineage>
</organism>
<dbReference type="InterPro" id="IPR011990">
    <property type="entry name" value="TPR-like_helical_dom_sf"/>
</dbReference>
<dbReference type="OrthoDB" id="626167at2759"/>
<feature type="region of interest" description="Disordered" evidence="2">
    <location>
        <begin position="88"/>
        <end position="112"/>
    </location>
</feature>
<dbReference type="PANTHER" id="PTHR47459">
    <property type="entry name" value="KINESIN LIGHT CHAIN-RELATED"/>
    <property type="match status" value="1"/>
</dbReference>
<evidence type="ECO:0000256" key="2">
    <source>
        <dbReference type="SAM" id="MobiDB-lite"/>
    </source>
</evidence>
<name>A0A9D4V3F2_ADICA</name>
<feature type="repeat" description="TPR" evidence="1">
    <location>
        <begin position="541"/>
        <end position="574"/>
    </location>
</feature>
<keyword evidence="1" id="KW-0802">TPR repeat</keyword>
<protein>
    <submittedName>
        <fullName evidence="3">Uncharacterized protein</fullName>
    </submittedName>
</protein>
<dbReference type="Gene3D" id="1.25.40.10">
    <property type="entry name" value="Tetratricopeptide repeat domain"/>
    <property type="match status" value="4"/>
</dbReference>
<dbReference type="AlphaFoldDB" id="A0A9D4V3F2"/>
<gene>
    <name evidence="3" type="ORF">GOP47_0006722</name>
</gene>
<dbReference type="Proteomes" id="UP000886520">
    <property type="component" value="Chromosome 6"/>
</dbReference>
<proteinExistence type="predicted"/>
<evidence type="ECO:0000313" key="3">
    <source>
        <dbReference type="EMBL" id="KAI5079051.1"/>
    </source>
</evidence>
<comment type="caution">
    <text evidence="3">The sequence shown here is derived from an EMBL/GenBank/DDBJ whole genome shotgun (WGS) entry which is preliminary data.</text>
</comment>
<reference evidence="3" key="1">
    <citation type="submission" date="2021-01" db="EMBL/GenBank/DDBJ databases">
        <title>Adiantum capillus-veneris genome.</title>
        <authorList>
            <person name="Fang Y."/>
            <person name="Liao Q."/>
        </authorList>
    </citation>
    <scope>NUCLEOTIDE SEQUENCE</scope>
    <source>
        <strain evidence="3">H3</strain>
        <tissue evidence="3">Leaf</tissue>
    </source>
</reference>
<dbReference type="SUPFAM" id="SSF48452">
    <property type="entry name" value="TPR-like"/>
    <property type="match status" value="3"/>
</dbReference>
<dbReference type="PROSITE" id="PS50005">
    <property type="entry name" value="TPR"/>
    <property type="match status" value="1"/>
</dbReference>
<dbReference type="EMBL" id="JABFUD020000006">
    <property type="protein sequence ID" value="KAI5079051.1"/>
    <property type="molecule type" value="Genomic_DNA"/>
</dbReference>
<dbReference type="SMART" id="SM00028">
    <property type="entry name" value="TPR"/>
    <property type="match status" value="8"/>
</dbReference>